<dbReference type="InterPro" id="IPR006139">
    <property type="entry name" value="D-isomer_2_OHA_DH_cat_dom"/>
</dbReference>
<dbReference type="Gene3D" id="3.30.70.260">
    <property type="match status" value="1"/>
</dbReference>
<dbReference type="Pfam" id="PF22629">
    <property type="entry name" value="ACT_AHAS_ss"/>
    <property type="match status" value="1"/>
</dbReference>
<evidence type="ECO:0000256" key="7">
    <source>
        <dbReference type="ARBA" id="ARBA00022605"/>
    </source>
</evidence>
<evidence type="ECO:0000256" key="2">
    <source>
        <dbReference type="ARBA" id="ARBA00005216"/>
    </source>
</evidence>
<dbReference type="PANTHER" id="PTHR43761">
    <property type="entry name" value="D-ISOMER SPECIFIC 2-HYDROXYACID DEHYDROGENASE FAMILY PROTEIN (AFU_ORTHOLOGUE AFUA_1G13630)"/>
    <property type="match status" value="1"/>
</dbReference>
<dbReference type="GO" id="GO:0051287">
    <property type="term" value="F:NAD binding"/>
    <property type="evidence" value="ECO:0007669"/>
    <property type="project" value="InterPro"/>
</dbReference>
<dbReference type="PANTHER" id="PTHR43761:SF1">
    <property type="entry name" value="D-ISOMER SPECIFIC 2-HYDROXYACID DEHYDROGENASE CATALYTIC DOMAIN-CONTAINING PROTEIN-RELATED"/>
    <property type="match status" value="1"/>
</dbReference>
<dbReference type="FunFam" id="3.40.50.720:FF:000041">
    <property type="entry name" value="D-3-phosphoglycerate dehydrogenase"/>
    <property type="match status" value="1"/>
</dbReference>
<dbReference type="FunFam" id="3.30.70.260:FF:000007">
    <property type="entry name" value="D-3-phosphoglycerate dehydrogenase"/>
    <property type="match status" value="1"/>
</dbReference>
<dbReference type="InterPro" id="IPR050418">
    <property type="entry name" value="D-iso_2-hydroxyacid_DH_PdxB"/>
</dbReference>
<comment type="similarity">
    <text evidence="3">Belongs to the D-isomer specific 2-hydroxyacid dehydrogenase family.</text>
</comment>
<comment type="caution">
    <text evidence="16">The sequence shown here is derived from an EMBL/GenBank/DDBJ whole genome shotgun (WGS) entry which is preliminary data.</text>
</comment>
<dbReference type="GO" id="GO:0004617">
    <property type="term" value="F:phosphoglycerate dehydrogenase activity"/>
    <property type="evidence" value="ECO:0007669"/>
    <property type="project" value="UniProtKB-EC"/>
</dbReference>
<evidence type="ECO:0000256" key="11">
    <source>
        <dbReference type="ARBA" id="ARBA00030455"/>
    </source>
</evidence>
<gene>
    <name evidence="16" type="ORF">ALO75_04593</name>
</gene>
<comment type="function">
    <text evidence="1">Catalyzes the reversible oxidation of 3-phospho-D-glycerate to 3-phosphonooxypyruvate, the first step of the phosphorylated L-serine biosynthesis pathway. Also catalyzes the reversible oxidation of 2-hydroxyglutarate to 2-oxoglutarate.</text>
</comment>
<name>A0A0P9P4L4_9PSED</name>
<evidence type="ECO:0000256" key="6">
    <source>
        <dbReference type="ARBA" id="ARBA00021582"/>
    </source>
</evidence>
<dbReference type="InterPro" id="IPR045865">
    <property type="entry name" value="ACT-like_dom_sf"/>
</dbReference>
<dbReference type="Proteomes" id="UP000051335">
    <property type="component" value="Unassembled WGS sequence"/>
</dbReference>
<dbReference type="InterPro" id="IPR002912">
    <property type="entry name" value="ACT_dom"/>
</dbReference>
<dbReference type="CDD" id="cd04901">
    <property type="entry name" value="ACT_3PGDH"/>
    <property type="match status" value="1"/>
</dbReference>
<dbReference type="CDD" id="cd12176">
    <property type="entry name" value="PGDH_3"/>
    <property type="match status" value="1"/>
</dbReference>
<keyword evidence="8" id="KW-0560">Oxidoreductase</keyword>
<evidence type="ECO:0000256" key="8">
    <source>
        <dbReference type="ARBA" id="ARBA00023002"/>
    </source>
</evidence>
<dbReference type="PROSITE" id="PS51671">
    <property type="entry name" value="ACT"/>
    <property type="match status" value="1"/>
</dbReference>
<dbReference type="PROSITE" id="PS00671">
    <property type="entry name" value="D_2_HYDROXYACID_DH_3"/>
    <property type="match status" value="1"/>
</dbReference>
<evidence type="ECO:0000256" key="5">
    <source>
        <dbReference type="ARBA" id="ARBA00013143"/>
    </source>
</evidence>
<comment type="pathway">
    <text evidence="2">Amino-acid biosynthesis; L-serine biosynthesis; L-serine from 3-phospho-D-glycerate: step 1/3.</text>
</comment>
<dbReference type="PATRIC" id="fig|317659.3.peg.2725"/>
<dbReference type="NCBIfam" id="NF008759">
    <property type="entry name" value="PRK11790.1"/>
    <property type="match status" value="1"/>
</dbReference>
<keyword evidence="9" id="KW-0520">NAD</keyword>
<evidence type="ECO:0000256" key="3">
    <source>
        <dbReference type="ARBA" id="ARBA00005854"/>
    </source>
</evidence>
<comment type="catalytic activity">
    <reaction evidence="13">
        <text>(2R)-3-phosphoglycerate + NAD(+) = 3-phosphooxypyruvate + NADH + H(+)</text>
        <dbReference type="Rhea" id="RHEA:12641"/>
        <dbReference type="ChEBI" id="CHEBI:15378"/>
        <dbReference type="ChEBI" id="CHEBI:18110"/>
        <dbReference type="ChEBI" id="CHEBI:57540"/>
        <dbReference type="ChEBI" id="CHEBI:57945"/>
        <dbReference type="ChEBI" id="CHEBI:58272"/>
        <dbReference type="EC" id="1.1.1.95"/>
    </reaction>
</comment>
<dbReference type="GO" id="GO:0047545">
    <property type="term" value="F:(S)-2-hydroxyglutarate dehydrogenase activity"/>
    <property type="evidence" value="ECO:0007669"/>
    <property type="project" value="UniProtKB-ARBA"/>
</dbReference>
<evidence type="ECO:0000256" key="14">
    <source>
        <dbReference type="SAM" id="MobiDB-lite"/>
    </source>
</evidence>
<accession>A0A0P9P4L4</accession>
<organism evidence="16 17">
    <name type="scientific">Pseudomonas syringae pv. coryli</name>
    <dbReference type="NCBI Taxonomy" id="317659"/>
    <lineage>
        <taxon>Bacteria</taxon>
        <taxon>Pseudomonadati</taxon>
        <taxon>Pseudomonadota</taxon>
        <taxon>Gammaproteobacteria</taxon>
        <taxon>Pseudomonadales</taxon>
        <taxon>Pseudomonadaceae</taxon>
        <taxon>Pseudomonas</taxon>
    </lineage>
</organism>
<reference evidence="16 17" key="1">
    <citation type="submission" date="2015-09" db="EMBL/GenBank/DDBJ databases">
        <title>Genome announcement of multiple Pseudomonas syringae strains.</title>
        <authorList>
            <person name="Thakur S."/>
            <person name="Wang P.W."/>
            <person name="Gong Y."/>
            <person name="Weir B.S."/>
            <person name="Guttman D.S."/>
        </authorList>
    </citation>
    <scope>NUCLEOTIDE SEQUENCE [LARGE SCALE GENOMIC DNA]</scope>
    <source>
        <strain evidence="16 17">ICMP17001</strain>
    </source>
</reference>
<evidence type="ECO:0000256" key="12">
    <source>
        <dbReference type="ARBA" id="ARBA00048126"/>
    </source>
</evidence>
<dbReference type="InterPro" id="IPR054480">
    <property type="entry name" value="AHAS_small-like_ACT"/>
</dbReference>
<dbReference type="Pfam" id="PF00389">
    <property type="entry name" value="2-Hacid_dh"/>
    <property type="match status" value="1"/>
</dbReference>
<evidence type="ECO:0000256" key="9">
    <source>
        <dbReference type="ARBA" id="ARBA00023027"/>
    </source>
</evidence>
<comment type="catalytic activity">
    <reaction evidence="12">
        <text>(R)-2-hydroxyglutarate + NAD(+) = 2-oxoglutarate + NADH + H(+)</text>
        <dbReference type="Rhea" id="RHEA:49612"/>
        <dbReference type="ChEBI" id="CHEBI:15378"/>
        <dbReference type="ChEBI" id="CHEBI:15801"/>
        <dbReference type="ChEBI" id="CHEBI:16810"/>
        <dbReference type="ChEBI" id="CHEBI:57540"/>
        <dbReference type="ChEBI" id="CHEBI:57945"/>
        <dbReference type="EC" id="1.1.1.399"/>
    </reaction>
</comment>
<dbReference type="SUPFAM" id="SSF55021">
    <property type="entry name" value="ACT-like"/>
    <property type="match status" value="1"/>
</dbReference>
<sequence length="546" mass="58876">MAATAAAESPVRPPEGTSATSRSLAQRTMACTCSVVLGNTMASGAGVNCLVQSLPYVSREPASVSTLPRSTRVCSSSIKTRLVIESTLERFMGILRTVHVRDEVSRGSYASIRPPRVVPRADPATPCQFSSGHRFTQMSKTSLDKSKIKFLLLEGVHQSAVDVLKAAGYTSIEYHTKSLPEAELKEKIADAHFIGIRSRTQLTEELFDCAKKLVAVGCFCIGTNQVDLNAARERGIAVFNAPYSNTRSVAELVLAEAILLLRGIPEKNASCHRGGWIKSAANSFEIRGKKLGIIGYGSIGTQLSVLAEGLGMQVYFYDTLTKLPLGNATQVSSLNELLGMSDIVTLHVPETSETQWMIGEKEIRAMKKGSILINAARGTVVELDALADAIKDKHLIGAAIDVFPVEPRSNDDIFESPLRGLDNVILTPHIGGSTAEAQANIGLEVAEKLVKYSDNGTSVSSVNFPEVALPAHPGKHRLLHIHENIPGVLSEINKVFAENGINISGQFLQTNEKVGYVVIDVDAEYSDLAQAKLQQIKGTIRSRVLF</sequence>
<evidence type="ECO:0000256" key="10">
    <source>
        <dbReference type="ARBA" id="ARBA00023299"/>
    </source>
</evidence>
<dbReference type="EC" id="1.1.1.95" evidence="5"/>
<dbReference type="PROSITE" id="PS00670">
    <property type="entry name" value="D_2_HYDROXYACID_DH_2"/>
    <property type="match status" value="1"/>
</dbReference>
<dbReference type="InterPro" id="IPR029752">
    <property type="entry name" value="D-isomer_DH_CS1"/>
</dbReference>
<dbReference type="EMBL" id="LJQC01000185">
    <property type="protein sequence ID" value="KPX07410.1"/>
    <property type="molecule type" value="Genomic_DNA"/>
</dbReference>
<keyword evidence="7" id="KW-0028">Amino-acid biosynthesis</keyword>
<dbReference type="EC" id="1.1.1.399" evidence="4"/>
<evidence type="ECO:0000313" key="16">
    <source>
        <dbReference type="EMBL" id="KPX07410.1"/>
    </source>
</evidence>
<dbReference type="Gene3D" id="3.40.50.720">
    <property type="entry name" value="NAD(P)-binding Rossmann-like Domain"/>
    <property type="match status" value="2"/>
</dbReference>
<evidence type="ECO:0000313" key="17">
    <source>
        <dbReference type="Proteomes" id="UP000051335"/>
    </source>
</evidence>
<evidence type="ECO:0000256" key="4">
    <source>
        <dbReference type="ARBA" id="ARBA00013001"/>
    </source>
</evidence>
<evidence type="ECO:0000256" key="1">
    <source>
        <dbReference type="ARBA" id="ARBA00003800"/>
    </source>
</evidence>
<dbReference type="InterPro" id="IPR036291">
    <property type="entry name" value="NAD(P)-bd_dom_sf"/>
</dbReference>
<dbReference type="GO" id="GO:0006564">
    <property type="term" value="P:L-serine biosynthetic process"/>
    <property type="evidence" value="ECO:0007669"/>
    <property type="project" value="UniProtKB-KW"/>
</dbReference>
<keyword evidence="17" id="KW-1185">Reference proteome</keyword>
<dbReference type="UniPathway" id="UPA00135">
    <property type="reaction ID" value="UER00196"/>
</dbReference>
<dbReference type="AlphaFoldDB" id="A0A0P9P4L4"/>
<feature type="region of interest" description="Disordered" evidence="14">
    <location>
        <begin position="1"/>
        <end position="23"/>
    </location>
</feature>
<dbReference type="PROSITE" id="PS00065">
    <property type="entry name" value="D_2_HYDROXYACID_DH_1"/>
    <property type="match status" value="1"/>
</dbReference>
<dbReference type="SUPFAM" id="SSF52283">
    <property type="entry name" value="Formate/glycerate dehydrogenase catalytic domain-like"/>
    <property type="match status" value="1"/>
</dbReference>
<dbReference type="SUPFAM" id="SSF51735">
    <property type="entry name" value="NAD(P)-binding Rossmann-fold domains"/>
    <property type="match status" value="1"/>
</dbReference>
<proteinExistence type="inferred from homology"/>
<evidence type="ECO:0000256" key="13">
    <source>
        <dbReference type="ARBA" id="ARBA00048731"/>
    </source>
</evidence>
<feature type="domain" description="ACT" evidence="15">
    <location>
        <begin position="477"/>
        <end position="546"/>
    </location>
</feature>
<protein>
    <recommendedName>
        <fullName evidence="6">D-3-phosphoglycerate dehydrogenase</fullName>
        <ecNumber evidence="4">1.1.1.399</ecNumber>
        <ecNumber evidence="5">1.1.1.95</ecNumber>
    </recommendedName>
    <alternativeName>
        <fullName evidence="11">2-oxoglutarate reductase</fullName>
    </alternativeName>
</protein>
<evidence type="ECO:0000259" key="15">
    <source>
        <dbReference type="PROSITE" id="PS51671"/>
    </source>
</evidence>
<dbReference type="InterPro" id="IPR029753">
    <property type="entry name" value="D-isomer_DH_CS"/>
</dbReference>
<dbReference type="Pfam" id="PF02826">
    <property type="entry name" value="2-Hacid_dh_C"/>
    <property type="match status" value="1"/>
</dbReference>
<keyword evidence="10" id="KW-0718">Serine biosynthesis</keyword>
<dbReference type="InterPro" id="IPR006140">
    <property type="entry name" value="D-isomer_DH_NAD-bd"/>
</dbReference>